<evidence type="ECO:0000313" key="18">
    <source>
        <dbReference type="EMBL" id="ANS56994.1"/>
    </source>
</evidence>
<protein>
    <recommendedName>
        <fullName evidence="4">RING-type E3 ubiquitin transferase</fullName>
        <ecNumber evidence="4">2.3.2.27</ecNumber>
    </recommendedName>
</protein>
<name>A0A1B1LUS8_VITPS</name>
<evidence type="ECO:0000259" key="17">
    <source>
        <dbReference type="PROSITE" id="PS50089"/>
    </source>
</evidence>
<gene>
    <name evidence="18" type="primary">UIRP2</name>
</gene>
<feature type="compositionally biased region" description="Low complexity" evidence="15">
    <location>
        <begin position="202"/>
        <end position="214"/>
    </location>
</feature>
<feature type="region of interest" description="Disordered" evidence="15">
    <location>
        <begin position="198"/>
        <end position="226"/>
    </location>
</feature>
<dbReference type="GO" id="GO:0016020">
    <property type="term" value="C:membrane"/>
    <property type="evidence" value="ECO:0007669"/>
    <property type="project" value="UniProtKB-SubCell"/>
</dbReference>
<dbReference type="FunFam" id="3.30.40.10:FF:000475">
    <property type="entry name" value="RING-H2 finger protein ATL3"/>
    <property type="match status" value="1"/>
</dbReference>
<evidence type="ECO:0000256" key="7">
    <source>
        <dbReference type="ARBA" id="ARBA00022723"/>
    </source>
</evidence>
<evidence type="ECO:0000256" key="16">
    <source>
        <dbReference type="SAM" id="Phobius"/>
    </source>
</evidence>
<evidence type="ECO:0000256" key="9">
    <source>
        <dbReference type="ARBA" id="ARBA00022786"/>
    </source>
</evidence>
<accession>A0A1B1LUS8</accession>
<dbReference type="PANTHER" id="PTHR46913:SF1">
    <property type="entry name" value="RING-H2 FINGER PROTEIN ATL16"/>
    <property type="match status" value="1"/>
</dbReference>
<evidence type="ECO:0000256" key="1">
    <source>
        <dbReference type="ARBA" id="ARBA00000900"/>
    </source>
</evidence>
<evidence type="ECO:0000256" key="5">
    <source>
        <dbReference type="ARBA" id="ARBA00022679"/>
    </source>
</evidence>
<dbReference type="PROSITE" id="PS50089">
    <property type="entry name" value="ZF_RING_2"/>
    <property type="match status" value="1"/>
</dbReference>
<dbReference type="PANTHER" id="PTHR46913">
    <property type="entry name" value="RING-H2 FINGER PROTEIN ATL16"/>
    <property type="match status" value="1"/>
</dbReference>
<keyword evidence="8 14" id="KW-0863">Zinc-finger</keyword>
<evidence type="ECO:0000256" key="12">
    <source>
        <dbReference type="ARBA" id="ARBA00023136"/>
    </source>
</evidence>
<dbReference type="EC" id="2.3.2.27" evidence="4"/>
<keyword evidence="5" id="KW-0808">Transferase</keyword>
<dbReference type="GO" id="GO:0016567">
    <property type="term" value="P:protein ubiquitination"/>
    <property type="evidence" value="ECO:0007669"/>
    <property type="project" value="InterPro"/>
</dbReference>
<dbReference type="InterPro" id="IPR044600">
    <property type="entry name" value="ATL1/ATL16-like"/>
</dbReference>
<evidence type="ECO:0000256" key="10">
    <source>
        <dbReference type="ARBA" id="ARBA00022833"/>
    </source>
</evidence>
<feature type="transmembrane region" description="Helical" evidence="16">
    <location>
        <begin position="26"/>
        <end position="48"/>
    </location>
</feature>
<evidence type="ECO:0000256" key="15">
    <source>
        <dbReference type="SAM" id="MobiDB-lite"/>
    </source>
</evidence>
<keyword evidence="6 16" id="KW-0812">Transmembrane</keyword>
<comment type="catalytic activity">
    <reaction evidence="1">
        <text>S-ubiquitinyl-[E2 ubiquitin-conjugating enzyme]-L-cysteine + [acceptor protein]-L-lysine = [E2 ubiquitin-conjugating enzyme]-L-cysteine + N(6)-ubiquitinyl-[acceptor protein]-L-lysine.</text>
        <dbReference type="EC" id="2.3.2.27"/>
    </reaction>
</comment>
<dbReference type="InterPro" id="IPR001841">
    <property type="entry name" value="Znf_RING"/>
</dbReference>
<proteinExistence type="evidence at transcript level"/>
<evidence type="ECO:0000256" key="2">
    <source>
        <dbReference type="ARBA" id="ARBA00004167"/>
    </source>
</evidence>
<keyword evidence="11 16" id="KW-1133">Transmembrane helix</keyword>
<feature type="domain" description="RING-type" evidence="17">
    <location>
        <begin position="113"/>
        <end position="155"/>
    </location>
</feature>
<dbReference type="SUPFAM" id="SSF57850">
    <property type="entry name" value="RING/U-box"/>
    <property type="match status" value="1"/>
</dbReference>
<dbReference type="Pfam" id="PF13639">
    <property type="entry name" value="zf-RING_2"/>
    <property type="match status" value="1"/>
</dbReference>
<dbReference type="EMBL" id="KU519335">
    <property type="protein sequence ID" value="ANS56994.1"/>
    <property type="molecule type" value="mRNA"/>
</dbReference>
<evidence type="ECO:0000256" key="3">
    <source>
        <dbReference type="ARBA" id="ARBA00004906"/>
    </source>
</evidence>
<dbReference type="SMART" id="SM00184">
    <property type="entry name" value="RING"/>
    <property type="match status" value="1"/>
</dbReference>
<dbReference type="InterPro" id="IPR013083">
    <property type="entry name" value="Znf_RING/FYVE/PHD"/>
</dbReference>
<dbReference type="CDD" id="cd16461">
    <property type="entry name" value="RING-H2_EL5-like"/>
    <property type="match status" value="1"/>
</dbReference>
<evidence type="ECO:0000256" key="6">
    <source>
        <dbReference type="ARBA" id="ARBA00022692"/>
    </source>
</evidence>
<keyword evidence="7" id="KW-0479">Metal-binding</keyword>
<comment type="similarity">
    <text evidence="13">Belongs to the RING-type zinc finger family. ATL subfamily.</text>
</comment>
<dbReference type="GO" id="GO:0061630">
    <property type="term" value="F:ubiquitin protein ligase activity"/>
    <property type="evidence" value="ECO:0007669"/>
    <property type="project" value="UniProtKB-EC"/>
</dbReference>
<keyword evidence="12 16" id="KW-0472">Membrane</keyword>
<comment type="subcellular location">
    <subcellularLocation>
        <location evidence="2">Membrane</location>
        <topology evidence="2">Single-pass membrane protein</topology>
    </subcellularLocation>
</comment>
<organism evidence="18">
    <name type="scientific">Vitis pseudoreticulata</name>
    <name type="common">Chinese wild grapevine</name>
    <dbReference type="NCBI Taxonomy" id="231512"/>
    <lineage>
        <taxon>Eukaryota</taxon>
        <taxon>Viridiplantae</taxon>
        <taxon>Streptophyta</taxon>
        <taxon>Embryophyta</taxon>
        <taxon>Tracheophyta</taxon>
        <taxon>Spermatophyta</taxon>
        <taxon>Magnoliopsida</taxon>
        <taxon>eudicotyledons</taxon>
        <taxon>Gunneridae</taxon>
        <taxon>Pentapetalae</taxon>
        <taxon>rosids</taxon>
        <taxon>Vitales</taxon>
        <taxon>Vitaceae</taxon>
        <taxon>Viteae</taxon>
        <taxon>Vitis</taxon>
    </lineage>
</organism>
<keyword evidence="10" id="KW-0862">Zinc</keyword>
<keyword evidence="9" id="KW-0833">Ubl conjugation pathway</keyword>
<sequence>MEHGRSDPEDWSANNAAPGYALSGKIMLSAIVILFAVVVLMVCLHIYARWYLYRTRRRHHARARRRHHLVFYVDPTNPAASVSSPTRGLDASILNSLPVFVYSSKTHTDMSECAVCLSEFEENEKGRRLPKCNHSFHIGCIDMWFHSHSTCPLCRSAVNAETSESASRNPTDVVISMAETEGGSTSALCSTCQHDEDRTGRLRTSSSVGSSSVGSRRKSSELAGVSIEVPRRNENFGLSEDESLLDSPATRVQKSPGSRILSLKRILSRDRKSMLSPTSVPGVSCGSVTEFEADIERGTEDTQQIQTQPQPQPQASR</sequence>
<evidence type="ECO:0000256" key="14">
    <source>
        <dbReference type="PROSITE-ProRule" id="PRU00175"/>
    </source>
</evidence>
<evidence type="ECO:0000256" key="11">
    <source>
        <dbReference type="ARBA" id="ARBA00022989"/>
    </source>
</evidence>
<comment type="pathway">
    <text evidence="3">Protein modification; protein ubiquitination.</text>
</comment>
<dbReference type="GO" id="GO:0008270">
    <property type="term" value="F:zinc ion binding"/>
    <property type="evidence" value="ECO:0007669"/>
    <property type="project" value="UniProtKB-KW"/>
</dbReference>
<evidence type="ECO:0000256" key="8">
    <source>
        <dbReference type="ARBA" id="ARBA00022771"/>
    </source>
</evidence>
<evidence type="ECO:0000256" key="4">
    <source>
        <dbReference type="ARBA" id="ARBA00012483"/>
    </source>
</evidence>
<evidence type="ECO:0000256" key="13">
    <source>
        <dbReference type="ARBA" id="ARBA00024209"/>
    </source>
</evidence>
<dbReference type="Gene3D" id="3.30.40.10">
    <property type="entry name" value="Zinc/RING finger domain, C3HC4 (zinc finger)"/>
    <property type="match status" value="1"/>
</dbReference>
<feature type="region of interest" description="Disordered" evidence="15">
    <location>
        <begin position="295"/>
        <end position="317"/>
    </location>
</feature>
<reference evidence="18" key="1">
    <citation type="submission" date="2016-01" db="EMBL/GenBank/DDBJ databases">
        <title>RING-H2 finger protein ATL2 from Chinese wild grapevine responding to Uncinula necator inoculation.</title>
        <authorList>
            <person name="Wang Y."/>
            <person name="Wang C."/>
        </authorList>
    </citation>
    <scope>NUCLEOTIDE SEQUENCE</scope>
</reference>
<dbReference type="AlphaFoldDB" id="A0A1B1LUS8"/>